<proteinExistence type="predicted"/>
<sequence length="456" mass="51794">MERDTESESEQAGLLARNGIRIEVLNREVTTVESRLIIVAFVFLCLGSIGFGLFAGEVSKYEKLEHGERITMTVTAPSGKPTSPPTQPDKFCSSGPCIEASAELMKTINWDADPCRDFDRFAMRRTQTPATDAIKADINHFIKNLLFKQLHPTTRTLEKFYSTCTHFTDLYEEALPLLKKITIVWNGTDPLDWSRTTRFTSALAYTHARALPAFFKNSLANERTRITPAPLNVTGLEKAFRNIYSRSEVTRRLEGVKELKAQLDEIIGYQSPSLLVSLDELQNLVCDDRLAPCLLRWKDYYSSLSSIRPMSKVIVDGIEYFRRLPSVVAAQSDETIESYFHWMTISALVLVDCSRDLRWFFGPLLARHYFSTLSDGRNDLQVKAETAHFVLSSVLNSTSEHPIEIVFPPIEDDQVEELAAVEKGDHIGNLLRLAQIKTRKMFDEHQMSWDMLEPAL</sequence>
<dbReference type="GO" id="GO:0005886">
    <property type="term" value="C:plasma membrane"/>
    <property type="evidence" value="ECO:0007669"/>
    <property type="project" value="TreeGrafter"/>
</dbReference>
<reference evidence="2" key="1">
    <citation type="submission" date="2013-11" db="EMBL/GenBank/DDBJ databases">
        <title>Genome sequence of the fusiform rust pathogen reveals effectors for host alternation and coevolution with pine.</title>
        <authorList>
            <consortium name="DOE Joint Genome Institute"/>
            <person name="Smith K."/>
            <person name="Pendleton A."/>
            <person name="Kubisiak T."/>
            <person name="Anderson C."/>
            <person name="Salamov A."/>
            <person name="Aerts A."/>
            <person name="Riley R."/>
            <person name="Clum A."/>
            <person name="Lindquist E."/>
            <person name="Ence D."/>
            <person name="Campbell M."/>
            <person name="Kronenberg Z."/>
            <person name="Feau N."/>
            <person name="Dhillon B."/>
            <person name="Hamelin R."/>
            <person name="Burleigh J."/>
            <person name="Smith J."/>
            <person name="Yandell M."/>
            <person name="Nelson C."/>
            <person name="Grigoriev I."/>
            <person name="Davis J."/>
        </authorList>
    </citation>
    <scope>NUCLEOTIDE SEQUENCE</scope>
    <source>
        <strain evidence="2">G11</strain>
    </source>
</reference>
<dbReference type="EMBL" id="MU167211">
    <property type="protein sequence ID" value="KAG0151756.1"/>
    <property type="molecule type" value="Genomic_DNA"/>
</dbReference>
<dbReference type="InterPro" id="IPR000718">
    <property type="entry name" value="Peptidase_M13"/>
</dbReference>
<keyword evidence="1" id="KW-0472">Membrane</keyword>
<name>A0A9P6NYD5_9BASI</name>
<dbReference type="GO" id="GO:0006508">
    <property type="term" value="P:proteolysis"/>
    <property type="evidence" value="ECO:0007669"/>
    <property type="project" value="InterPro"/>
</dbReference>
<accession>A0A9P6NYD5</accession>
<dbReference type="InterPro" id="IPR042089">
    <property type="entry name" value="Peptidase_M13_dom_2"/>
</dbReference>
<protein>
    <submittedName>
        <fullName evidence="2">Uncharacterized protein</fullName>
    </submittedName>
</protein>
<evidence type="ECO:0000313" key="3">
    <source>
        <dbReference type="Proteomes" id="UP000886653"/>
    </source>
</evidence>
<organism evidence="2 3">
    <name type="scientific">Cronartium quercuum f. sp. fusiforme G11</name>
    <dbReference type="NCBI Taxonomy" id="708437"/>
    <lineage>
        <taxon>Eukaryota</taxon>
        <taxon>Fungi</taxon>
        <taxon>Dikarya</taxon>
        <taxon>Basidiomycota</taxon>
        <taxon>Pucciniomycotina</taxon>
        <taxon>Pucciniomycetes</taxon>
        <taxon>Pucciniales</taxon>
        <taxon>Coleosporiaceae</taxon>
        <taxon>Cronartium</taxon>
    </lineage>
</organism>
<comment type="caution">
    <text evidence="2">The sequence shown here is derived from an EMBL/GenBank/DDBJ whole genome shotgun (WGS) entry which is preliminary data.</text>
</comment>
<dbReference type="GO" id="GO:0004222">
    <property type="term" value="F:metalloendopeptidase activity"/>
    <property type="evidence" value="ECO:0007669"/>
    <property type="project" value="InterPro"/>
</dbReference>
<dbReference type="Proteomes" id="UP000886653">
    <property type="component" value="Unassembled WGS sequence"/>
</dbReference>
<dbReference type="PANTHER" id="PTHR11733:SF222">
    <property type="entry name" value="IP12942P"/>
    <property type="match status" value="1"/>
</dbReference>
<dbReference type="AlphaFoldDB" id="A0A9P6NYD5"/>
<feature type="transmembrane region" description="Helical" evidence="1">
    <location>
        <begin position="36"/>
        <end position="56"/>
    </location>
</feature>
<evidence type="ECO:0000256" key="1">
    <source>
        <dbReference type="SAM" id="Phobius"/>
    </source>
</evidence>
<keyword evidence="1" id="KW-0812">Transmembrane</keyword>
<dbReference type="PANTHER" id="PTHR11733">
    <property type="entry name" value="ZINC METALLOPROTEASE FAMILY M13 NEPRILYSIN-RELATED"/>
    <property type="match status" value="1"/>
</dbReference>
<dbReference type="OrthoDB" id="6475849at2759"/>
<dbReference type="PROSITE" id="PS51885">
    <property type="entry name" value="NEPRILYSIN"/>
    <property type="match status" value="1"/>
</dbReference>
<dbReference type="SUPFAM" id="SSF55486">
    <property type="entry name" value="Metalloproteases ('zincins'), catalytic domain"/>
    <property type="match status" value="1"/>
</dbReference>
<dbReference type="Gene3D" id="1.10.1380.10">
    <property type="entry name" value="Neutral endopeptidase , domain2"/>
    <property type="match status" value="1"/>
</dbReference>
<keyword evidence="1" id="KW-1133">Transmembrane helix</keyword>
<evidence type="ECO:0000313" key="2">
    <source>
        <dbReference type="EMBL" id="KAG0151756.1"/>
    </source>
</evidence>
<gene>
    <name evidence="2" type="ORF">CROQUDRAFT_36291</name>
</gene>
<keyword evidence="3" id="KW-1185">Reference proteome</keyword>